<dbReference type="RefSeq" id="WP_245348069.1">
    <property type="nucleotide sequence ID" value="NZ_BAAAMI010000011.1"/>
</dbReference>
<accession>A0ABS4WD23</accession>
<dbReference type="InterPro" id="IPR036679">
    <property type="entry name" value="FlgN-like_sf"/>
</dbReference>
<protein>
    <submittedName>
        <fullName evidence="2">Flagellar biosynthesis/type III secretory pathway chaperone</fullName>
    </submittedName>
</protein>
<dbReference type="EMBL" id="JAGIOE010000001">
    <property type="protein sequence ID" value="MBP2374050.1"/>
    <property type="molecule type" value="Genomic_DNA"/>
</dbReference>
<proteinExistence type="predicted"/>
<comment type="caution">
    <text evidence="2">The sequence shown here is derived from an EMBL/GenBank/DDBJ whole genome shotgun (WGS) entry which is preliminary data.</text>
</comment>
<evidence type="ECO:0000256" key="1">
    <source>
        <dbReference type="ARBA" id="ARBA00022795"/>
    </source>
</evidence>
<evidence type="ECO:0000313" key="2">
    <source>
        <dbReference type="EMBL" id="MBP2374050.1"/>
    </source>
</evidence>
<sequence length="172" mass="18618">MGHNSFGEIKIMGTNELSALLWKERELLELLHFKLEEQHLLLVAGKSQWIQLATREIENVLEKVNAAGLNRAVEAARVALSWGLDAAAPLSEIIKAAPEGPWNEILGAHLAALRNTGSEIGQLRDANEQYLRAAHRSTQETLATLGDDPSLYGPAGATASRNAGAHIIDTNL</sequence>
<evidence type="ECO:0000313" key="3">
    <source>
        <dbReference type="Proteomes" id="UP000766570"/>
    </source>
</evidence>
<gene>
    <name evidence="2" type="ORF">JOF46_001962</name>
</gene>
<keyword evidence="1" id="KW-1005">Bacterial flagellum biogenesis</keyword>
<dbReference type="Pfam" id="PF05130">
    <property type="entry name" value="FlgN"/>
    <property type="match status" value="1"/>
</dbReference>
<dbReference type="InterPro" id="IPR007809">
    <property type="entry name" value="FlgN-like"/>
</dbReference>
<dbReference type="Proteomes" id="UP000766570">
    <property type="component" value="Unassembled WGS sequence"/>
</dbReference>
<dbReference type="Gene3D" id="1.20.58.300">
    <property type="entry name" value="FlgN-like"/>
    <property type="match status" value="1"/>
</dbReference>
<reference evidence="2 3" key="1">
    <citation type="submission" date="2021-03" db="EMBL/GenBank/DDBJ databases">
        <title>Sequencing the genomes of 1000 actinobacteria strains.</title>
        <authorList>
            <person name="Klenk H.-P."/>
        </authorList>
    </citation>
    <scope>NUCLEOTIDE SEQUENCE [LARGE SCALE GENOMIC DNA]</scope>
    <source>
        <strain evidence="2 3">DSM 15454</strain>
    </source>
</reference>
<dbReference type="SUPFAM" id="SSF140566">
    <property type="entry name" value="FlgN-like"/>
    <property type="match status" value="1"/>
</dbReference>
<name>A0ABS4WD23_9MICC</name>
<keyword evidence="2" id="KW-0966">Cell projection</keyword>
<keyword evidence="2" id="KW-0282">Flagellum</keyword>
<keyword evidence="2" id="KW-0969">Cilium</keyword>
<keyword evidence="3" id="KW-1185">Reference proteome</keyword>
<organism evidence="2 3">
    <name type="scientific">Paeniglutamicibacter psychrophenolicus</name>
    <dbReference type="NCBI Taxonomy" id="257454"/>
    <lineage>
        <taxon>Bacteria</taxon>
        <taxon>Bacillati</taxon>
        <taxon>Actinomycetota</taxon>
        <taxon>Actinomycetes</taxon>
        <taxon>Micrococcales</taxon>
        <taxon>Micrococcaceae</taxon>
        <taxon>Paeniglutamicibacter</taxon>
    </lineage>
</organism>